<feature type="transmembrane region" description="Helical" evidence="6">
    <location>
        <begin position="104"/>
        <end position="126"/>
    </location>
</feature>
<dbReference type="GO" id="GO:0005886">
    <property type="term" value="C:plasma membrane"/>
    <property type="evidence" value="ECO:0007669"/>
    <property type="project" value="UniProtKB-SubCell"/>
</dbReference>
<gene>
    <name evidence="7" type="ORF">JV16_01836</name>
</gene>
<evidence type="ECO:0000256" key="5">
    <source>
        <dbReference type="ARBA" id="ARBA00023136"/>
    </source>
</evidence>
<feature type="transmembrane region" description="Helical" evidence="6">
    <location>
        <begin position="29"/>
        <end position="49"/>
    </location>
</feature>
<proteinExistence type="predicted"/>
<evidence type="ECO:0000256" key="6">
    <source>
        <dbReference type="SAM" id="Phobius"/>
    </source>
</evidence>
<dbReference type="NCBIfam" id="TIGR03408">
    <property type="entry name" value="urea_trans_UrtC"/>
    <property type="match status" value="1"/>
</dbReference>
<evidence type="ECO:0000256" key="4">
    <source>
        <dbReference type="ARBA" id="ARBA00022989"/>
    </source>
</evidence>
<dbReference type="InterPro" id="IPR043428">
    <property type="entry name" value="LivM-like"/>
</dbReference>
<dbReference type="InterPro" id="IPR001851">
    <property type="entry name" value="ABC_transp_permease"/>
</dbReference>
<comment type="subcellular location">
    <subcellularLocation>
        <location evidence="1">Cell membrane</location>
        <topology evidence="1">Multi-pass membrane protein</topology>
    </subcellularLocation>
</comment>
<reference evidence="7 8" key="1">
    <citation type="submission" date="2015-01" db="EMBL/GenBank/DDBJ databases">
        <title>Genome sequence of Anoxybacillus ayderensis strain AB04.</title>
        <authorList>
            <person name="Belduz A.O."/>
            <person name="Canakci S."/>
            <person name="Chan K.-G."/>
            <person name="Kahar U.M."/>
            <person name="Yaakob A.S."/>
            <person name="Chan C.S."/>
            <person name="Goh K.M."/>
        </authorList>
    </citation>
    <scope>NUCLEOTIDE SEQUENCE [LARGE SCALE GENOMIC DNA]</scope>
    <source>
        <strain evidence="7 8">AB04</strain>
    </source>
</reference>
<feature type="transmembrane region" description="Helical" evidence="6">
    <location>
        <begin position="132"/>
        <end position="151"/>
    </location>
</feature>
<keyword evidence="2" id="KW-1003">Cell membrane</keyword>
<keyword evidence="4 6" id="KW-1133">Transmembrane helix</keyword>
<evidence type="ECO:0000256" key="2">
    <source>
        <dbReference type="ARBA" id="ARBA00022475"/>
    </source>
</evidence>
<dbReference type="PANTHER" id="PTHR30482:SF4">
    <property type="entry name" value="SLR1201 PROTEIN"/>
    <property type="match status" value="1"/>
</dbReference>
<evidence type="ECO:0000256" key="3">
    <source>
        <dbReference type="ARBA" id="ARBA00022692"/>
    </source>
</evidence>
<feature type="transmembrane region" description="Helical" evidence="6">
    <location>
        <begin position="6"/>
        <end position="22"/>
    </location>
</feature>
<dbReference type="AlphaFoldDB" id="A0A0D0HLC4"/>
<keyword evidence="8" id="KW-1185">Reference proteome</keyword>
<feature type="transmembrane region" description="Helical" evidence="6">
    <location>
        <begin position="181"/>
        <end position="201"/>
    </location>
</feature>
<feature type="transmembrane region" description="Helical" evidence="6">
    <location>
        <begin position="269"/>
        <end position="290"/>
    </location>
</feature>
<dbReference type="GO" id="GO:0015658">
    <property type="term" value="F:branched-chain amino acid transmembrane transporter activity"/>
    <property type="evidence" value="ECO:0007669"/>
    <property type="project" value="InterPro"/>
</dbReference>
<dbReference type="RefSeq" id="WP_042535400.1">
    <property type="nucleotide sequence ID" value="NZ_JXTG01000009.1"/>
</dbReference>
<protein>
    <submittedName>
        <fullName evidence="7">Leucine/isoleucine/valine transporter permease subunit</fullName>
    </submittedName>
</protein>
<dbReference type="EMBL" id="JXTG01000009">
    <property type="protein sequence ID" value="KIP20934.1"/>
    <property type="molecule type" value="Genomic_DNA"/>
</dbReference>
<feature type="transmembrane region" description="Helical" evidence="6">
    <location>
        <begin position="232"/>
        <end position="257"/>
    </location>
</feature>
<dbReference type="PANTHER" id="PTHR30482">
    <property type="entry name" value="HIGH-AFFINITY BRANCHED-CHAIN AMINO ACID TRANSPORT SYSTEM PERMEASE"/>
    <property type="match status" value="1"/>
</dbReference>
<keyword evidence="5 6" id="KW-0472">Membrane</keyword>
<evidence type="ECO:0000256" key="1">
    <source>
        <dbReference type="ARBA" id="ARBA00004651"/>
    </source>
</evidence>
<accession>A0A0D0HLC4</accession>
<keyword evidence="3 6" id="KW-0812">Transmembrane</keyword>
<evidence type="ECO:0000313" key="8">
    <source>
        <dbReference type="Proteomes" id="UP000032047"/>
    </source>
</evidence>
<name>A0A0D0HLC4_9BACL</name>
<dbReference type="InterPro" id="IPR017778">
    <property type="entry name" value="ABC_transptr_urea_perm_UrtC"/>
</dbReference>
<dbReference type="PATRIC" id="fig|265546.4.peg.1833"/>
<comment type="caution">
    <text evidence="7">The sequence shown here is derived from an EMBL/GenBank/DDBJ whole genome shotgun (WGS) entry which is preliminary data.</text>
</comment>
<dbReference type="Proteomes" id="UP000032047">
    <property type="component" value="Unassembled WGS sequence"/>
</dbReference>
<sequence>MIKKNWMYWMFFLALFLAPFYLTEFRLSLLGKFLCFAMIAIGISLIWGYTGILSLGHGVYFGLGAYCMAMYLKLEASGGRLPDFMEWSGVNNLPWFWKLFEHPIISISSAIIVPVLLAMFLSYFTFRNRIKGVYFSLLSQAIVVVFVTLFIGKQEWTGGTNGLTNFSTVFGFSLSSPLTQIVLYLLTVVLLLSMFLFSRWLTRSRFGRVLVAIRDSENRVRFLGFNPTTYKVFVYSLSAAFAGIAGAMFVLQVGLISPAMMGIIPSIEMVLWVAVGGRSSLIGAIIGAIVTNGAKSFFSENYPDIWLLFLGGLFIAVVLFLPNGLAGVYQSVKQRKKQGEVRANEASSHVLQRVSRF</sequence>
<dbReference type="Pfam" id="PF02653">
    <property type="entry name" value="BPD_transp_2"/>
    <property type="match status" value="1"/>
</dbReference>
<organism evidence="7 8">
    <name type="scientific">Anoxybacillus ayderensis</name>
    <dbReference type="NCBI Taxonomy" id="265546"/>
    <lineage>
        <taxon>Bacteria</taxon>
        <taxon>Bacillati</taxon>
        <taxon>Bacillota</taxon>
        <taxon>Bacilli</taxon>
        <taxon>Bacillales</taxon>
        <taxon>Anoxybacillaceae</taxon>
        <taxon>Anoxybacillus</taxon>
    </lineage>
</organism>
<feature type="transmembrane region" description="Helical" evidence="6">
    <location>
        <begin position="305"/>
        <end position="329"/>
    </location>
</feature>
<evidence type="ECO:0000313" key="7">
    <source>
        <dbReference type="EMBL" id="KIP20934.1"/>
    </source>
</evidence>
<dbReference type="CDD" id="cd06581">
    <property type="entry name" value="TM_PBP1_LivM_like"/>
    <property type="match status" value="1"/>
</dbReference>